<name>A0A9R1XKC6_LACSA</name>
<dbReference type="EMBL" id="NBSK02000004">
    <property type="protein sequence ID" value="KAJ0213004.1"/>
    <property type="molecule type" value="Genomic_DNA"/>
</dbReference>
<feature type="compositionally biased region" description="Acidic residues" evidence="1">
    <location>
        <begin position="13"/>
        <end position="27"/>
    </location>
</feature>
<dbReference type="Proteomes" id="UP000235145">
    <property type="component" value="Unassembled WGS sequence"/>
</dbReference>
<proteinExistence type="predicted"/>
<protein>
    <submittedName>
        <fullName evidence="2">Uncharacterized protein</fullName>
    </submittedName>
</protein>
<accession>A0A9R1XKC6</accession>
<keyword evidence="3" id="KW-1185">Reference proteome</keyword>
<evidence type="ECO:0000313" key="2">
    <source>
        <dbReference type="EMBL" id="KAJ0213004.1"/>
    </source>
</evidence>
<reference evidence="2 3" key="1">
    <citation type="journal article" date="2017" name="Nat. Commun.">
        <title>Genome assembly with in vitro proximity ligation data and whole-genome triplication in lettuce.</title>
        <authorList>
            <person name="Reyes-Chin-Wo S."/>
            <person name="Wang Z."/>
            <person name="Yang X."/>
            <person name="Kozik A."/>
            <person name="Arikit S."/>
            <person name="Song C."/>
            <person name="Xia L."/>
            <person name="Froenicke L."/>
            <person name="Lavelle D.O."/>
            <person name="Truco M.J."/>
            <person name="Xia R."/>
            <person name="Zhu S."/>
            <person name="Xu C."/>
            <person name="Xu H."/>
            <person name="Xu X."/>
            <person name="Cox K."/>
            <person name="Korf I."/>
            <person name="Meyers B.C."/>
            <person name="Michelmore R.W."/>
        </authorList>
    </citation>
    <scope>NUCLEOTIDE SEQUENCE [LARGE SCALE GENOMIC DNA]</scope>
    <source>
        <strain evidence="3">cv. Salinas</strain>
        <tissue evidence="2">Seedlings</tissue>
    </source>
</reference>
<feature type="region of interest" description="Disordered" evidence="1">
    <location>
        <begin position="1"/>
        <end position="33"/>
    </location>
</feature>
<feature type="compositionally biased region" description="Basic and acidic residues" evidence="1">
    <location>
        <begin position="1"/>
        <end position="12"/>
    </location>
</feature>
<gene>
    <name evidence="2" type="ORF">LSAT_V11C400212240</name>
</gene>
<dbReference type="AlphaFoldDB" id="A0A9R1XKC6"/>
<comment type="caution">
    <text evidence="2">The sequence shown here is derived from an EMBL/GenBank/DDBJ whole genome shotgun (WGS) entry which is preliminary data.</text>
</comment>
<sequence>MKEPKSKEKLFDDEPIIDDEGDEEPDEAELKRRNAREAELDEHAHIVRDVEEKENVEKEAYATLKSRMMLFPKWTLKQIQNEVVDLPGQCWLDPVASFDVQNFQDSQLDHPLIPKAFRFCAFMKHMKPQYETWSIHEIVAVKVTGPIETGSFPNAMFYVARGSACQTYKFTLADLPCLNPHDWIVLYNMLLREKKKYEPVMIHLKLMIKSYIQEVGTTDVDIATVLRTKPSVVPKEAPNNFEKLKPGKIYKDGL</sequence>
<organism evidence="2 3">
    <name type="scientific">Lactuca sativa</name>
    <name type="common">Garden lettuce</name>
    <dbReference type="NCBI Taxonomy" id="4236"/>
    <lineage>
        <taxon>Eukaryota</taxon>
        <taxon>Viridiplantae</taxon>
        <taxon>Streptophyta</taxon>
        <taxon>Embryophyta</taxon>
        <taxon>Tracheophyta</taxon>
        <taxon>Spermatophyta</taxon>
        <taxon>Magnoliopsida</taxon>
        <taxon>eudicotyledons</taxon>
        <taxon>Gunneridae</taxon>
        <taxon>Pentapetalae</taxon>
        <taxon>asterids</taxon>
        <taxon>campanulids</taxon>
        <taxon>Asterales</taxon>
        <taxon>Asteraceae</taxon>
        <taxon>Cichorioideae</taxon>
        <taxon>Cichorieae</taxon>
        <taxon>Lactucinae</taxon>
        <taxon>Lactuca</taxon>
    </lineage>
</organism>
<evidence type="ECO:0000256" key="1">
    <source>
        <dbReference type="SAM" id="MobiDB-lite"/>
    </source>
</evidence>
<evidence type="ECO:0000313" key="3">
    <source>
        <dbReference type="Proteomes" id="UP000235145"/>
    </source>
</evidence>